<protein>
    <submittedName>
        <fullName evidence="5">Alpha/beta fold hydrolase</fullName>
    </submittedName>
</protein>
<dbReference type="Pfam" id="PF00975">
    <property type="entry name" value="Thioesterase"/>
    <property type="match status" value="1"/>
</dbReference>
<dbReference type="InterPro" id="IPR036736">
    <property type="entry name" value="ACP-like_sf"/>
</dbReference>
<dbReference type="SUPFAM" id="SSF51905">
    <property type="entry name" value="FAD/NAD(P)-binding domain"/>
    <property type="match status" value="1"/>
</dbReference>
<dbReference type="InterPro" id="IPR050464">
    <property type="entry name" value="Zeta_carotene_desat/Oxidored"/>
</dbReference>
<dbReference type="PANTHER" id="PTHR42923">
    <property type="entry name" value="PROTOPORPHYRINOGEN OXIDASE"/>
    <property type="match status" value="1"/>
</dbReference>
<keyword evidence="5" id="KW-0378">Hydrolase</keyword>
<dbReference type="EMBL" id="JABXJJ020000006">
    <property type="protein sequence ID" value="MDI5968854.1"/>
    <property type="molecule type" value="Genomic_DNA"/>
</dbReference>
<evidence type="ECO:0000256" key="3">
    <source>
        <dbReference type="SAM" id="MobiDB-lite"/>
    </source>
</evidence>
<dbReference type="GO" id="GO:0017000">
    <property type="term" value="P:antibiotic biosynthetic process"/>
    <property type="evidence" value="ECO:0007669"/>
    <property type="project" value="UniProtKB-ARBA"/>
</dbReference>
<dbReference type="SMART" id="SM00823">
    <property type="entry name" value="PKS_PP"/>
    <property type="match status" value="1"/>
</dbReference>
<dbReference type="SUPFAM" id="SSF53474">
    <property type="entry name" value="alpha/beta-Hydrolases"/>
    <property type="match status" value="1"/>
</dbReference>
<name>A0AA90H0W3_9ACTN</name>
<dbReference type="Gene3D" id="1.10.405.20">
    <property type="match status" value="1"/>
</dbReference>
<dbReference type="SMART" id="SM00824">
    <property type="entry name" value="PKS_TE"/>
    <property type="match status" value="1"/>
</dbReference>
<sequence>MNRGADHARTVLVVGAGATGLTLARALHRAGHRPIVVDAAATLGGKSASVHLDGRAYDLGGHFCTSRYSAVERLAAELGVATEDTTPYAVHEPGVGASVPLGRLQQLGEASQRYAALRAERFPSIAQPGLAHSARALARPITAWLAEHRLEPLWEALGAVYSGSGYGDPARTPALYFAKFVELSNLAAAGTAPSDRSFTIAGGFGRLWHRLADELPDVRLGVRIERIERNPDGVRVKTADGLLSADDLVLTVPLAPLLPVLDSTAEERELAARTRHIDYRTVVFTAAGLPRSRLCLLRPHSARPVPGRLAAFHHRYDGSDICSGYLYDGPEDDEGRVVERLEEDVTRLGGRLTSVLSHHRWAYMPYFSGDDLAAGIMDRLEQLQGRRRTYHAGSLAAFELVECNVRYAQQLAERFFAAPETRHAAPSAPHEPVAAPRTPRLDRDGLADWLSTTIATELDIPAEEMDPTAPLDDYPLDSITVASLQAALSARIGRDIPLAELLDRPTIAEMAEHFAQRPDPRELNSRKPAGTSPLLLNLTPLRPFFCAGGAVGTTQYLRPLARELGQGRPFYALQAPGYDGTEEPLARVEERAERYAEAIRQVQPHGPYTLGGHSFGGCVAYETALRLRGEGEEVAGVVLIDTYLAVPGQAPPPEDETAAIEELMTMHRLTDPGSRSPARDPLGGPDADTSPEQLREQLARFLGASGTLPFEEFVVTMLSVYQAGLEATVHYRPAPSDLPVTLIKAMDGFPPVLRGDRQVHLCLDDPNNGWDPEAMPALRTLPTPGNHFTVFRQPQLRELAATLRHCLR</sequence>
<dbReference type="GO" id="GO:0016491">
    <property type="term" value="F:oxidoreductase activity"/>
    <property type="evidence" value="ECO:0007669"/>
    <property type="project" value="InterPro"/>
</dbReference>
<dbReference type="InterPro" id="IPR009081">
    <property type="entry name" value="PP-bd_ACP"/>
</dbReference>
<dbReference type="InterPro" id="IPR029058">
    <property type="entry name" value="AB_hydrolase_fold"/>
</dbReference>
<dbReference type="Pfam" id="PF00550">
    <property type="entry name" value="PP-binding"/>
    <property type="match status" value="1"/>
</dbReference>
<dbReference type="Gene3D" id="3.30.70.1990">
    <property type="match status" value="1"/>
</dbReference>
<keyword evidence="2" id="KW-0597">Phosphoprotein</keyword>
<comment type="caution">
    <text evidence="5">The sequence shown here is derived from an EMBL/GenBank/DDBJ whole genome shotgun (WGS) entry which is preliminary data.</text>
</comment>
<dbReference type="PROSITE" id="PS50075">
    <property type="entry name" value="CARRIER"/>
    <property type="match status" value="1"/>
</dbReference>
<proteinExistence type="predicted"/>
<dbReference type="GO" id="GO:0016787">
    <property type="term" value="F:hydrolase activity"/>
    <property type="evidence" value="ECO:0007669"/>
    <property type="project" value="UniProtKB-KW"/>
</dbReference>
<dbReference type="InterPro" id="IPR002937">
    <property type="entry name" value="Amino_oxidase"/>
</dbReference>
<feature type="domain" description="Carrier" evidence="4">
    <location>
        <begin position="444"/>
        <end position="518"/>
    </location>
</feature>
<dbReference type="InterPro" id="IPR020806">
    <property type="entry name" value="PKS_PP-bd"/>
</dbReference>
<dbReference type="InterPro" id="IPR001031">
    <property type="entry name" value="Thioesterase"/>
</dbReference>
<dbReference type="Gene3D" id="1.10.1200.10">
    <property type="entry name" value="ACP-like"/>
    <property type="match status" value="1"/>
</dbReference>
<organism evidence="5">
    <name type="scientific">Streptantibioticus silvisoli</name>
    <dbReference type="NCBI Taxonomy" id="2705255"/>
    <lineage>
        <taxon>Bacteria</taxon>
        <taxon>Bacillati</taxon>
        <taxon>Actinomycetota</taxon>
        <taxon>Actinomycetes</taxon>
        <taxon>Kitasatosporales</taxon>
        <taxon>Streptomycetaceae</taxon>
        <taxon>Streptantibioticus</taxon>
    </lineage>
</organism>
<dbReference type="Gene3D" id="3.50.50.60">
    <property type="entry name" value="FAD/NAD(P)-binding domain"/>
    <property type="match status" value="1"/>
</dbReference>
<reference evidence="5" key="1">
    <citation type="submission" date="2023-05" db="EMBL/GenBank/DDBJ databases">
        <title>Streptantibioticus silvisoli sp. nov., acidotolerant actinomycetes 1 from pine litter.</title>
        <authorList>
            <person name="Swiecimska M."/>
            <person name="Golinska P."/>
            <person name="Sangal V."/>
            <person name="Wachnowicz B."/>
            <person name="Goodfellow M."/>
        </authorList>
    </citation>
    <scope>NUCLEOTIDE SEQUENCE</scope>
    <source>
        <strain evidence="5">SL13</strain>
    </source>
</reference>
<dbReference type="RefSeq" id="WP_271312818.1">
    <property type="nucleotide sequence ID" value="NZ_JABXJJ020000006.1"/>
</dbReference>
<dbReference type="GO" id="GO:0031177">
    <property type="term" value="F:phosphopantetheine binding"/>
    <property type="evidence" value="ECO:0007669"/>
    <property type="project" value="InterPro"/>
</dbReference>
<evidence type="ECO:0000259" key="4">
    <source>
        <dbReference type="PROSITE" id="PS50075"/>
    </source>
</evidence>
<feature type="region of interest" description="Disordered" evidence="3">
    <location>
        <begin position="422"/>
        <end position="441"/>
    </location>
</feature>
<gene>
    <name evidence="5" type="ORF">POF50_005765</name>
</gene>
<accession>A0AA90H0W3</accession>
<evidence type="ECO:0000256" key="2">
    <source>
        <dbReference type="ARBA" id="ARBA00022553"/>
    </source>
</evidence>
<keyword evidence="1" id="KW-0596">Phosphopantetheine</keyword>
<dbReference type="InterPro" id="IPR036188">
    <property type="entry name" value="FAD/NAD-bd_sf"/>
</dbReference>
<dbReference type="AlphaFoldDB" id="A0AA90H0W3"/>
<dbReference type="Gene3D" id="3.40.50.1820">
    <property type="entry name" value="alpha/beta hydrolase"/>
    <property type="match status" value="1"/>
</dbReference>
<feature type="region of interest" description="Disordered" evidence="3">
    <location>
        <begin position="669"/>
        <end position="690"/>
    </location>
</feature>
<evidence type="ECO:0000256" key="1">
    <source>
        <dbReference type="ARBA" id="ARBA00022450"/>
    </source>
</evidence>
<dbReference type="Pfam" id="PF01593">
    <property type="entry name" value="Amino_oxidase"/>
    <property type="match status" value="1"/>
</dbReference>
<dbReference type="SUPFAM" id="SSF47336">
    <property type="entry name" value="ACP-like"/>
    <property type="match status" value="1"/>
</dbReference>
<evidence type="ECO:0000313" key="5">
    <source>
        <dbReference type="EMBL" id="MDI5968854.1"/>
    </source>
</evidence>
<dbReference type="InterPro" id="IPR020802">
    <property type="entry name" value="TesA-like"/>
</dbReference>